<accession>A0A5B9MN39</accession>
<name>A0A5B9MN39_9BACT</name>
<gene>
    <name evidence="1" type="ORF">Mal15_69100</name>
</gene>
<evidence type="ECO:0000313" key="1">
    <source>
        <dbReference type="EMBL" id="QEG02789.1"/>
    </source>
</evidence>
<dbReference type="EMBL" id="CP036264">
    <property type="protein sequence ID" value="QEG02789.1"/>
    <property type="molecule type" value="Genomic_DNA"/>
</dbReference>
<dbReference type="RefSeq" id="WP_147871678.1">
    <property type="nucleotide sequence ID" value="NZ_CP036264.1"/>
</dbReference>
<evidence type="ECO:0000313" key="2">
    <source>
        <dbReference type="Proteomes" id="UP000321353"/>
    </source>
</evidence>
<keyword evidence="2" id="KW-1185">Reference proteome</keyword>
<proteinExistence type="predicted"/>
<organism evidence="1 2">
    <name type="scientific">Stieleria maiorica</name>
    <dbReference type="NCBI Taxonomy" id="2795974"/>
    <lineage>
        <taxon>Bacteria</taxon>
        <taxon>Pseudomonadati</taxon>
        <taxon>Planctomycetota</taxon>
        <taxon>Planctomycetia</taxon>
        <taxon>Pirellulales</taxon>
        <taxon>Pirellulaceae</taxon>
        <taxon>Stieleria</taxon>
    </lineage>
</organism>
<protein>
    <submittedName>
        <fullName evidence="1">Uncharacterized protein</fullName>
    </submittedName>
</protein>
<dbReference type="Proteomes" id="UP000321353">
    <property type="component" value="Chromosome"/>
</dbReference>
<dbReference type="KEGG" id="smam:Mal15_69100"/>
<dbReference type="AlphaFoldDB" id="A0A5B9MN39"/>
<sequence>MKCVQCQSERLVYDAKAVDYFDMAMKRPLKLELDSNPDAWLFKGTQAGELNASVCVDCGFVMFSMAKEDAEKLYRIQNAR</sequence>
<reference evidence="1 2" key="1">
    <citation type="submission" date="2019-02" db="EMBL/GenBank/DDBJ databases">
        <title>Planctomycetal bacteria perform biofilm scaping via a novel small molecule.</title>
        <authorList>
            <person name="Jeske O."/>
            <person name="Boedeker C."/>
            <person name="Wiegand S."/>
            <person name="Breitling P."/>
            <person name="Kallscheuer N."/>
            <person name="Jogler M."/>
            <person name="Rohde M."/>
            <person name="Petersen J."/>
            <person name="Medema M.H."/>
            <person name="Surup F."/>
            <person name="Jogler C."/>
        </authorList>
    </citation>
    <scope>NUCLEOTIDE SEQUENCE [LARGE SCALE GENOMIC DNA]</scope>
    <source>
        <strain evidence="1 2">Mal15</strain>
    </source>
</reference>